<dbReference type="EMBL" id="CAJPWZ010002516">
    <property type="protein sequence ID" value="CAG2239358.1"/>
    <property type="molecule type" value="Genomic_DNA"/>
</dbReference>
<gene>
    <name evidence="1" type="ORF">MEDL_51712</name>
</gene>
<dbReference type="Proteomes" id="UP000683360">
    <property type="component" value="Unassembled WGS sequence"/>
</dbReference>
<name>A0A8S3U0D7_MYTED</name>
<dbReference type="AlphaFoldDB" id="A0A8S3U0D7"/>
<keyword evidence="2" id="KW-1185">Reference proteome</keyword>
<evidence type="ECO:0000313" key="1">
    <source>
        <dbReference type="EMBL" id="CAG2239358.1"/>
    </source>
</evidence>
<accession>A0A8S3U0D7</accession>
<proteinExistence type="predicted"/>
<comment type="caution">
    <text evidence="1">The sequence shown here is derived from an EMBL/GenBank/DDBJ whole genome shotgun (WGS) entry which is preliminary data.</text>
</comment>
<evidence type="ECO:0000313" key="2">
    <source>
        <dbReference type="Proteomes" id="UP000683360"/>
    </source>
</evidence>
<protein>
    <submittedName>
        <fullName evidence="1">Uncharacterized protein</fullName>
    </submittedName>
</protein>
<dbReference type="OrthoDB" id="10468547at2759"/>
<organism evidence="1 2">
    <name type="scientific">Mytilus edulis</name>
    <name type="common">Blue mussel</name>
    <dbReference type="NCBI Taxonomy" id="6550"/>
    <lineage>
        <taxon>Eukaryota</taxon>
        <taxon>Metazoa</taxon>
        <taxon>Spiralia</taxon>
        <taxon>Lophotrochozoa</taxon>
        <taxon>Mollusca</taxon>
        <taxon>Bivalvia</taxon>
        <taxon>Autobranchia</taxon>
        <taxon>Pteriomorphia</taxon>
        <taxon>Mytilida</taxon>
        <taxon>Mytiloidea</taxon>
        <taxon>Mytilidae</taxon>
        <taxon>Mytilinae</taxon>
        <taxon>Mytilus</taxon>
    </lineage>
</organism>
<reference evidence="1" key="1">
    <citation type="submission" date="2021-03" db="EMBL/GenBank/DDBJ databases">
        <authorList>
            <person name="Bekaert M."/>
        </authorList>
    </citation>
    <scope>NUCLEOTIDE SEQUENCE</scope>
</reference>
<sequence>MLCNTQSSDGISLEEQTANTEQVLARINHTESFTHLNGLEHTANNEQETSIHHTDLSVSLTGSEQTANIEQETSNISASMTGMGQTILKILALHFNTPGNYCTNSHLWPSISDILSLLLYYCIKSACGNCRSTSNPGDERIFTLESLPQEATLPPSYSGLSVHLLPTYSQACRIIGYNRPSSESITRTEPYLEQENVSCYSEESNNNVLNFPSTSNDVHF</sequence>